<evidence type="ECO:0000256" key="2">
    <source>
        <dbReference type="SAM" id="MobiDB-lite"/>
    </source>
</evidence>
<dbReference type="Pfam" id="PF00887">
    <property type="entry name" value="ACBP"/>
    <property type="match status" value="1"/>
</dbReference>
<dbReference type="InterPro" id="IPR035984">
    <property type="entry name" value="Acyl-CoA-binding_sf"/>
</dbReference>
<evidence type="ECO:0000313" key="5">
    <source>
        <dbReference type="Proteomes" id="UP001519325"/>
    </source>
</evidence>
<dbReference type="InterPro" id="IPR000582">
    <property type="entry name" value="Acyl-CoA-binding_protein"/>
</dbReference>
<feature type="region of interest" description="Disordered" evidence="2">
    <location>
        <begin position="1"/>
        <end position="20"/>
    </location>
</feature>
<gene>
    <name evidence="4" type="ORF">BJ987_006216</name>
</gene>
<dbReference type="PANTHER" id="PTHR23310:SF62">
    <property type="entry name" value="ACYL-COA BINDING PROTEIN 1, ISOFORM A"/>
    <property type="match status" value="1"/>
</dbReference>
<evidence type="ECO:0000313" key="4">
    <source>
        <dbReference type="EMBL" id="MBP2193315.1"/>
    </source>
</evidence>
<dbReference type="InterPro" id="IPR014352">
    <property type="entry name" value="FERM/acyl-CoA-bd_prot_sf"/>
</dbReference>
<dbReference type="Proteomes" id="UP001519325">
    <property type="component" value="Unassembled WGS sequence"/>
</dbReference>
<name>A0ABS4QNM7_9NOCA</name>
<evidence type="ECO:0000259" key="3">
    <source>
        <dbReference type="PROSITE" id="PS51228"/>
    </source>
</evidence>
<keyword evidence="1" id="KW-0446">Lipid-binding</keyword>
<dbReference type="PROSITE" id="PS51228">
    <property type="entry name" value="ACB_2"/>
    <property type="match status" value="1"/>
</dbReference>
<dbReference type="EMBL" id="JAGGMR010000001">
    <property type="protein sequence ID" value="MBP2193315.1"/>
    <property type="molecule type" value="Genomic_DNA"/>
</dbReference>
<organism evidence="4 5">
    <name type="scientific">Nocardia goodfellowii</name>
    <dbReference type="NCBI Taxonomy" id="882446"/>
    <lineage>
        <taxon>Bacteria</taxon>
        <taxon>Bacillati</taxon>
        <taxon>Actinomycetota</taxon>
        <taxon>Actinomycetes</taxon>
        <taxon>Mycobacteriales</taxon>
        <taxon>Nocardiaceae</taxon>
        <taxon>Nocardia</taxon>
    </lineage>
</organism>
<evidence type="ECO:0000256" key="1">
    <source>
        <dbReference type="ARBA" id="ARBA00023121"/>
    </source>
</evidence>
<dbReference type="PRINTS" id="PR00689">
    <property type="entry name" value="ACOABINDINGP"/>
</dbReference>
<accession>A0ABS4QNM7</accession>
<feature type="domain" description="ACB" evidence="3">
    <location>
        <begin position="4"/>
        <end position="89"/>
    </location>
</feature>
<dbReference type="SUPFAM" id="SSF47027">
    <property type="entry name" value="Acyl-CoA binding protein"/>
    <property type="match status" value="1"/>
</dbReference>
<proteinExistence type="predicted"/>
<comment type="caution">
    <text evidence="4">The sequence shown here is derived from an EMBL/GenBank/DDBJ whole genome shotgun (WGS) entry which is preliminary data.</text>
</comment>
<dbReference type="PANTHER" id="PTHR23310">
    <property type="entry name" value="ACYL-COA-BINDING PROTEIN, ACBP"/>
    <property type="match status" value="1"/>
</dbReference>
<sequence length="89" mass="9768">MTDSQDAFEAAHADVRGLTPPPSQGVALQLYAYFQQAVVGDNTTEPPADDDSDARAKWNLWAGMKGMSRQEARSEYIALVENLKRLAGR</sequence>
<dbReference type="Gene3D" id="1.20.80.10">
    <property type="match status" value="1"/>
</dbReference>
<dbReference type="RefSeq" id="WP_209896593.1">
    <property type="nucleotide sequence ID" value="NZ_JAGGMR010000001.1"/>
</dbReference>
<keyword evidence="5" id="KW-1185">Reference proteome</keyword>
<reference evidence="4 5" key="1">
    <citation type="submission" date="2021-03" db="EMBL/GenBank/DDBJ databases">
        <title>Sequencing the genomes of 1000 actinobacteria strains.</title>
        <authorList>
            <person name="Klenk H.-P."/>
        </authorList>
    </citation>
    <scope>NUCLEOTIDE SEQUENCE [LARGE SCALE GENOMIC DNA]</scope>
    <source>
        <strain evidence="4 5">DSM 45516</strain>
    </source>
</reference>
<protein>
    <submittedName>
        <fullName evidence="4">Acyl-CoA-binding protein</fullName>
    </submittedName>
</protein>